<keyword evidence="4" id="KW-1185">Reference proteome</keyword>
<keyword evidence="1" id="KW-0808">Transferase</keyword>
<dbReference type="Proteomes" id="UP000782117">
    <property type="component" value="Unassembled WGS sequence"/>
</dbReference>
<dbReference type="PANTHER" id="PTHR43686">
    <property type="entry name" value="SULFURTRANSFERASE-RELATED"/>
    <property type="match status" value="1"/>
</dbReference>
<feature type="domain" description="tRNA(Ile)-lysidine/2-thiocytidine synthase N-terminal" evidence="2">
    <location>
        <begin position="33"/>
        <end position="191"/>
    </location>
</feature>
<proteinExistence type="predicted"/>
<organism evidence="3 4">
    <name type="scientific">Bacteroides caecicola</name>
    <dbReference type="NCBI Taxonomy" id="1462569"/>
    <lineage>
        <taxon>Bacteria</taxon>
        <taxon>Pseudomonadati</taxon>
        <taxon>Bacteroidota</taxon>
        <taxon>Bacteroidia</taxon>
        <taxon>Bacteroidales</taxon>
        <taxon>Bacteroidaceae</taxon>
        <taxon>Bacteroides</taxon>
    </lineage>
</organism>
<dbReference type="InterPro" id="IPR011063">
    <property type="entry name" value="TilS/TtcA_N"/>
</dbReference>
<dbReference type="EMBL" id="JACJKJ010000009">
    <property type="protein sequence ID" value="MBM6806686.1"/>
    <property type="molecule type" value="Genomic_DNA"/>
</dbReference>
<evidence type="ECO:0000259" key="2">
    <source>
        <dbReference type="Pfam" id="PF01171"/>
    </source>
</evidence>
<evidence type="ECO:0000256" key="1">
    <source>
        <dbReference type="ARBA" id="ARBA00022679"/>
    </source>
</evidence>
<dbReference type="CDD" id="cd24138">
    <property type="entry name" value="TtcA-like"/>
    <property type="match status" value="1"/>
</dbReference>
<dbReference type="Pfam" id="PF01171">
    <property type="entry name" value="ATP_bind_3"/>
    <property type="match status" value="1"/>
</dbReference>
<accession>A0ABS2F965</accession>
<dbReference type="InterPro" id="IPR035107">
    <property type="entry name" value="tRNA_thiolation_TtcA_Ctu1"/>
</dbReference>
<sequence length="247" mass="28598">MNKLTEETKLMRRIEQRFAKGVVKYGLIEEGDKILVGLSGGKDSLALLELLAHRSKIYKPRFSVVAAHVVMENIAYESDTDYLRNYAEELCVPFLTYRTSFDPSTDTRKSPCFLCSWNRRKALFTIAHEQQCNKIALGHHMDDILETLLMNLTFQGAFSTMPPRLEMRKFDMTIIRPMCLVHEADLVELAALRGYRKQIKNCPYEKDSHRSSMKDILRRLEEMNPEARYSLWGAMGNVQEDLLPEEV</sequence>
<dbReference type="SUPFAM" id="SSF52402">
    <property type="entry name" value="Adenine nucleotide alpha hydrolases-like"/>
    <property type="match status" value="1"/>
</dbReference>
<dbReference type="RefSeq" id="WP_204500564.1">
    <property type="nucleotide sequence ID" value="NZ_JACJKJ010000009.1"/>
</dbReference>
<dbReference type="InterPro" id="IPR014729">
    <property type="entry name" value="Rossmann-like_a/b/a_fold"/>
</dbReference>
<gene>
    <name evidence="3" type="ORF">H6A24_09295</name>
</gene>
<protein>
    <submittedName>
        <fullName evidence="3">tRNA 2-thiocytidine(32) synthetase TtcA</fullName>
    </submittedName>
</protein>
<dbReference type="Gene3D" id="3.40.50.620">
    <property type="entry name" value="HUPs"/>
    <property type="match status" value="1"/>
</dbReference>
<comment type="caution">
    <text evidence="3">The sequence shown here is derived from an EMBL/GenBank/DDBJ whole genome shotgun (WGS) entry which is preliminary data.</text>
</comment>
<evidence type="ECO:0000313" key="3">
    <source>
        <dbReference type="EMBL" id="MBM6806686.1"/>
    </source>
</evidence>
<name>A0ABS2F965_9BACE</name>
<dbReference type="PIRSF" id="PIRSF004976">
    <property type="entry name" value="ATPase_YdaO"/>
    <property type="match status" value="1"/>
</dbReference>
<reference evidence="3 4" key="1">
    <citation type="journal article" date="2021" name="Sci. Rep.">
        <title>The distribution of antibiotic resistance genes in chicken gut microbiota commensals.</title>
        <authorList>
            <person name="Juricova H."/>
            <person name="Matiasovicova J."/>
            <person name="Kubasova T."/>
            <person name="Cejkova D."/>
            <person name="Rychlik I."/>
        </authorList>
    </citation>
    <scope>NUCLEOTIDE SEQUENCE [LARGE SCALE GENOMIC DNA]</scope>
    <source>
        <strain evidence="3 4">An768</strain>
    </source>
</reference>
<evidence type="ECO:0000313" key="4">
    <source>
        <dbReference type="Proteomes" id="UP000782117"/>
    </source>
</evidence>
<dbReference type="PANTHER" id="PTHR43686:SF1">
    <property type="entry name" value="AMINOTRAN_5 DOMAIN-CONTAINING PROTEIN"/>
    <property type="match status" value="1"/>
</dbReference>